<reference evidence="1" key="1">
    <citation type="journal article" date="2020" name="BMC Genomics">
        <title>Correction to: Identification and distribution of gene clusters required for synthesis of sphingolipid metabolism inhibitors in diverse species of the filamentous fungus Fusarium.</title>
        <authorList>
            <person name="Kim H.S."/>
            <person name="Lohmar J.M."/>
            <person name="Busman M."/>
            <person name="Brown D.W."/>
            <person name="Naumann T.A."/>
            <person name="Divon H.H."/>
            <person name="Lysoe E."/>
            <person name="Uhlig S."/>
            <person name="Proctor R.H."/>
        </authorList>
    </citation>
    <scope>NUCLEOTIDE SEQUENCE</scope>
    <source>
        <strain evidence="1">NRRL 45417</strain>
    </source>
</reference>
<reference evidence="1" key="2">
    <citation type="submission" date="2020-05" db="EMBL/GenBank/DDBJ databases">
        <authorList>
            <person name="Kim H.-S."/>
            <person name="Proctor R.H."/>
            <person name="Brown D.W."/>
        </authorList>
    </citation>
    <scope>NUCLEOTIDE SEQUENCE</scope>
    <source>
        <strain evidence="1">NRRL 45417</strain>
    </source>
</reference>
<dbReference type="EMBL" id="JABFAI010000254">
    <property type="protein sequence ID" value="KAF4948677.1"/>
    <property type="molecule type" value="Genomic_DNA"/>
</dbReference>
<evidence type="ECO:0000313" key="1">
    <source>
        <dbReference type="EMBL" id="KAF4948677.1"/>
    </source>
</evidence>
<dbReference type="Proteomes" id="UP000604273">
    <property type="component" value="Unassembled WGS sequence"/>
</dbReference>
<evidence type="ECO:0000313" key="2">
    <source>
        <dbReference type="Proteomes" id="UP000604273"/>
    </source>
</evidence>
<accession>A0A8H4WSH2</accession>
<name>A0A8H4WSH2_9HYPO</name>
<organism evidence="1 2">
    <name type="scientific">Fusarium gaditjirri</name>
    <dbReference type="NCBI Taxonomy" id="282569"/>
    <lineage>
        <taxon>Eukaryota</taxon>
        <taxon>Fungi</taxon>
        <taxon>Dikarya</taxon>
        <taxon>Ascomycota</taxon>
        <taxon>Pezizomycotina</taxon>
        <taxon>Sordariomycetes</taxon>
        <taxon>Hypocreomycetidae</taxon>
        <taxon>Hypocreales</taxon>
        <taxon>Nectriaceae</taxon>
        <taxon>Fusarium</taxon>
        <taxon>Fusarium nisikadoi species complex</taxon>
    </lineage>
</organism>
<comment type="caution">
    <text evidence="1">The sequence shown here is derived from an EMBL/GenBank/DDBJ whole genome shotgun (WGS) entry which is preliminary data.</text>
</comment>
<keyword evidence="2" id="KW-1185">Reference proteome</keyword>
<protein>
    <submittedName>
        <fullName evidence="1">Uncharacterized protein</fullName>
    </submittedName>
</protein>
<dbReference type="AlphaFoldDB" id="A0A8H4WSH2"/>
<proteinExistence type="predicted"/>
<sequence length="107" mass="11455">MLSKATSLDVSKRSTTPAIPSVMTAEANATTKHTQLKVIGADANDLPRLGFALPGLYLSYLVAAVLRFHVIQGCIAYPLGNLVGRAVLSPATSTEELWFPVLDVRDM</sequence>
<gene>
    <name evidence="1" type="ORF">FGADI_9452</name>
</gene>